<dbReference type="SUPFAM" id="SSF46565">
    <property type="entry name" value="Chaperone J-domain"/>
    <property type="match status" value="1"/>
</dbReference>
<dbReference type="InterPro" id="IPR046431">
    <property type="entry name" value="FAF_dom"/>
</dbReference>
<feature type="compositionally biased region" description="Acidic residues" evidence="1">
    <location>
        <begin position="83"/>
        <end position="92"/>
    </location>
</feature>
<feature type="region of interest" description="Disordered" evidence="1">
    <location>
        <begin position="73"/>
        <end position="98"/>
    </location>
</feature>
<dbReference type="Pfam" id="PF11250">
    <property type="entry name" value="FAF"/>
    <property type="match status" value="1"/>
</dbReference>
<accession>A0A8J5Z5W4</accession>
<comment type="caution">
    <text evidence="3">The sequence shown here is derived from an EMBL/GenBank/DDBJ whole genome shotgun (WGS) entry which is preliminary data.</text>
</comment>
<evidence type="ECO:0000313" key="3">
    <source>
        <dbReference type="EMBL" id="KAG8495148.1"/>
    </source>
</evidence>
<dbReference type="PANTHER" id="PTHR46620">
    <property type="entry name" value="J DOMAIN-CONTAINING PROTEIN SPF31"/>
    <property type="match status" value="1"/>
</dbReference>
<dbReference type="Pfam" id="PF00226">
    <property type="entry name" value="DnaJ"/>
    <property type="match status" value="1"/>
</dbReference>
<dbReference type="Gene3D" id="1.10.287.110">
    <property type="entry name" value="DnaJ domain"/>
    <property type="match status" value="1"/>
</dbReference>
<evidence type="ECO:0000259" key="2">
    <source>
        <dbReference type="PROSITE" id="PS50076"/>
    </source>
</evidence>
<dbReference type="SMART" id="SM00271">
    <property type="entry name" value="DnaJ"/>
    <property type="match status" value="1"/>
</dbReference>
<dbReference type="PANTHER" id="PTHR46620:SF1">
    <property type="entry name" value="J DOMAIN-CONTAINING PROTEIN SPF31"/>
    <property type="match status" value="1"/>
</dbReference>
<dbReference type="PROSITE" id="PS50076">
    <property type="entry name" value="DNAJ_2"/>
    <property type="match status" value="1"/>
</dbReference>
<dbReference type="OrthoDB" id="1303570at2759"/>
<protein>
    <recommendedName>
        <fullName evidence="2">J domain-containing protein</fullName>
    </recommendedName>
</protein>
<keyword evidence="4" id="KW-1185">Reference proteome</keyword>
<feature type="region of interest" description="Disordered" evidence="1">
    <location>
        <begin position="718"/>
        <end position="792"/>
    </location>
</feature>
<evidence type="ECO:0000256" key="1">
    <source>
        <dbReference type="SAM" id="MobiDB-lite"/>
    </source>
</evidence>
<proteinExistence type="predicted"/>
<feature type="region of interest" description="Disordered" evidence="1">
    <location>
        <begin position="150"/>
        <end position="193"/>
    </location>
</feature>
<dbReference type="CDD" id="cd06257">
    <property type="entry name" value="DnaJ"/>
    <property type="match status" value="1"/>
</dbReference>
<dbReference type="InterPro" id="IPR036869">
    <property type="entry name" value="J_dom_sf"/>
</dbReference>
<feature type="region of interest" description="Disordered" evidence="1">
    <location>
        <begin position="29"/>
        <end position="55"/>
    </location>
</feature>
<reference evidence="3 4" key="1">
    <citation type="journal article" date="2021" name="bioRxiv">
        <title>The Gossypium anomalum genome as a resource for cotton improvement and evolutionary analysis of hybrid incompatibility.</title>
        <authorList>
            <person name="Grover C.E."/>
            <person name="Yuan D."/>
            <person name="Arick M.A."/>
            <person name="Miller E.R."/>
            <person name="Hu G."/>
            <person name="Peterson D.G."/>
            <person name="Wendel J.F."/>
            <person name="Udall J.A."/>
        </authorList>
    </citation>
    <scope>NUCLEOTIDE SEQUENCE [LARGE SCALE GENOMIC DNA]</scope>
    <source>
        <strain evidence="3">JFW-Udall</strain>
        <tissue evidence="3">Leaf</tissue>
    </source>
</reference>
<feature type="compositionally biased region" description="Basic and acidic residues" evidence="1">
    <location>
        <begin position="767"/>
        <end position="781"/>
    </location>
</feature>
<dbReference type="Proteomes" id="UP000701853">
    <property type="component" value="Chromosome 5"/>
</dbReference>
<feature type="region of interest" description="Disordered" evidence="1">
    <location>
        <begin position="529"/>
        <end position="548"/>
    </location>
</feature>
<sequence>MMSGPLSKSIGLSSALNITEEATNVTKKQGIVSILGSDTDQRPTKGSSLRRTLSADMSSKKWLTQLNNIASSDELPVSIADSSSEEAEEEDYQEKKALEKPAQFDIWTSIISSKPQDDSKPLPPPYIHPLVKRLGSCLSEKSLEICTESLGSETGSDGFSSYPPSETGDVEEERKEEDQRLRQQKLASYDDEDDQPRILKYNNDVVAKKAPHHGSFPPPIPSLSRKDGASVRMETHRDNGRLVLEAVSVPSKKNFLAQRQDGRLVLTLAMNEVMMIEEAEKVEEFESFGDEDKGTDQMDIIDEEEEGDRGCEMEKANKLSSGAMNVHRLAVMMNKPIWLANRNPTWPETFDEIVKFGEEEEEKIEPSTPPPVQSLSPRPRMARLIPSPPPPPSPTTPTAASFNSYEYYWNRPNQPMSPKAAILAPPALNDNSDSHLILSQNQTAKDQQQLLVLRGNNGDYFVPLLKGCRETRWSRNFKKIWVELEVLMNYQCRRVKNQLVGPIPCYCFFISPLEREDRRRQACENSRRIENQSVENTQRNRKSAMGESNSSVDEDLLLKEFFAEVSEVERDNEVVRILSCFKLNPFEFLKLPFDSSLDDVKKQYRKLSLMVHPDKCKHPQAKEAFGALAKAQQQLLDQQERDYILSQVTAAKEELRAKRKKQLKKDTASKLKSLVDEGKSELEYEQSGEFQQELKLKVRELLTEQEWRRRKMAMRISEEEGRLKKDEEEQKEMWKRKREHEEQWEGTREQRVSSWRDFMKSGKKSKKGELRPPKLKTEDPNKSYVQRPVKRG</sequence>
<feature type="domain" description="J" evidence="2">
    <location>
        <begin position="584"/>
        <end position="640"/>
    </location>
</feature>
<feature type="compositionally biased region" description="Polar residues" evidence="1">
    <location>
        <begin position="44"/>
        <end position="55"/>
    </location>
</feature>
<feature type="compositionally biased region" description="Polar residues" evidence="1">
    <location>
        <begin position="150"/>
        <end position="164"/>
    </location>
</feature>
<name>A0A8J5Z5W4_9ROSI</name>
<feature type="compositionally biased region" description="Basic and acidic residues" evidence="1">
    <location>
        <begin position="172"/>
        <end position="181"/>
    </location>
</feature>
<evidence type="ECO:0000313" key="4">
    <source>
        <dbReference type="Proteomes" id="UP000701853"/>
    </source>
</evidence>
<dbReference type="PRINTS" id="PR00625">
    <property type="entry name" value="JDOMAIN"/>
</dbReference>
<feature type="compositionally biased region" description="Basic and acidic residues" evidence="1">
    <location>
        <begin position="718"/>
        <end position="751"/>
    </location>
</feature>
<organism evidence="3 4">
    <name type="scientific">Gossypium anomalum</name>
    <dbReference type="NCBI Taxonomy" id="47600"/>
    <lineage>
        <taxon>Eukaryota</taxon>
        <taxon>Viridiplantae</taxon>
        <taxon>Streptophyta</taxon>
        <taxon>Embryophyta</taxon>
        <taxon>Tracheophyta</taxon>
        <taxon>Spermatophyta</taxon>
        <taxon>Magnoliopsida</taxon>
        <taxon>eudicotyledons</taxon>
        <taxon>Gunneridae</taxon>
        <taxon>Pentapetalae</taxon>
        <taxon>rosids</taxon>
        <taxon>malvids</taxon>
        <taxon>Malvales</taxon>
        <taxon>Malvaceae</taxon>
        <taxon>Malvoideae</taxon>
        <taxon>Gossypium</taxon>
    </lineage>
</organism>
<dbReference type="InterPro" id="IPR001623">
    <property type="entry name" value="DnaJ_domain"/>
</dbReference>
<gene>
    <name evidence="3" type="ORF">CXB51_013201</name>
</gene>
<dbReference type="EMBL" id="JAHUZN010000005">
    <property type="protein sequence ID" value="KAG8495148.1"/>
    <property type="molecule type" value="Genomic_DNA"/>
</dbReference>
<dbReference type="AlphaFoldDB" id="A0A8J5Z5W4"/>